<keyword evidence="2" id="KW-0472">Membrane</keyword>
<evidence type="ECO:0000313" key="5">
    <source>
        <dbReference type="Proteomes" id="UP001500051"/>
    </source>
</evidence>
<evidence type="ECO:0000256" key="3">
    <source>
        <dbReference type="SAM" id="SignalP"/>
    </source>
</evidence>
<feature type="chain" id="PRO_5045670430" description="Htaa protein" evidence="3">
    <location>
        <begin position="38"/>
        <end position="617"/>
    </location>
</feature>
<gene>
    <name evidence="4" type="ORF">GCM10022204_43060</name>
</gene>
<protein>
    <recommendedName>
        <fullName evidence="6">Htaa protein</fullName>
    </recommendedName>
</protein>
<feature type="compositionally biased region" description="Pro residues" evidence="1">
    <location>
        <begin position="293"/>
        <end position="306"/>
    </location>
</feature>
<proteinExistence type="predicted"/>
<keyword evidence="2" id="KW-1133">Transmembrane helix</keyword>
<evidence type="ECO:0008006" key="6">
    <source>
        <dbReference type="Google" id="ProtNLM"/>
    </source>
</evidence>
<feature type="region of interest" description="Disordered" evidence="1">
    <location>
        <begin position="562"/>
        <end position="585"/>
    </location>
</feature>
<sequence length="617" mass="62890">MSSRHHDGLTGSTLRCLVGLIALGVTLVSTSSAPASADSQRISDGSTTTAPDQVKLTEKLQISGTGWTAPGGGGSVVAVKLDEGRVLTAGAVANPATGEAIGDTTVVAAVKANRQGRFTVAVPLPHGPTWGAGTRHSVRLLSGRLVGNDATRSVALTFDIVAASGTSSKRPRPPSEPTTTSAPRTEPRRTSKPEQLPTASERPTPSETIGADEPTPSASSPGSRQMATQEPSAPLRSVATAASPRTADRSAAAGPGAVVQSASPDTVGGPTSSKAPPDGPDPGARTGTQPLDHPSPSPTSPSPTSPSPTSSAPLARAGSGGEPDTAECGAEPATALSAPRTVRGVPTVERGDTLTVSGVGFCRAGGGGGSRVRVQIDDGRYLRRSSDPRADPTIWTIVQAERDGSFVVGLRLPGATDTDPALTPGLHRFRLMTGSDPGDALRTVDTGEFVVTEGTIAVLPEPTRSPEAVDPKIALVGAKAGGVTISRSGSTVRIEAPDLEPGDWVFPYAFGGRQDPRATPLSWVQLDGERAVVVDVADLGMTGAQTTRVSLQSRDGTLIGWAPVDETAPPQSVSASTSPDDAGRRSPRPLVVFAGGAMVLVGLGWLVVARTRRRTLL</sequence>
<keyword evidence="5" id="KW-1185">Reference proteome</keyword>
<keyword evidence="2" id="KW-0812">Transmembrane</keyword>
<feature type="compositionally biased region" description="Polar residues" evidence="1">
    <location>
        <begin position="197"/>
        <end position="207"/>
    </location>
</feature>
<comment type="caution">
    <text evidence="4">The sequence shown here is derived from an EMBL/GenBank/DDBJ whole genome shotgun (WGS) entry which is preliminary data.</text>
</comment>
<feature type="transmembrane region" description="Helical" evidence="2">
    <location>
        <begin position="590"/>
        <end position="608"/>
    </location>
</feature>
<dbReference type="Proteomes" id="UP001500051">
    <property type="component" value="Unassembled WGS sequence"/>
</dbReference>
<feature type="compositionally biased region" description="Polar residues" evidence="1">
    <location>
        <begin position="216"/>
        <end position="231"/>
    </location>
</feature>
<feature type="region of interest" description="Disordered" evidence="1">
    <location>
        <begin position="165"/>
        <end position="346"/>
    </location>
</feature>
<accession>A0ABP7EFE9</accession>
<evidence type="ECO:0000256" key="1">
    <source>
        <dbReference type="SAM" id="MobiDB-lite"/>
    </source>
</evidence>
<feature type="compositionally biased region" description="Polar residues" evidence="1">
    <location>
        <begin position="569"/>
        <end position="579"/>
    </location>
</feature>
<organism evidence="4 5">
    <name type="scientific">Microlunatus aurantiacus</name>
    <dbReference type="NCBI Taxonomy" id="446786"/>
    <lineage>
        <taxon>Bacteria</taxon>
        <taxon>Bacillati</taxon>
        <taxon>Actinomycetota</taxon>
        <taxon>Actinomycetes</taxon>
        <taxon>Propionibacteriales</taxon>
        <taxon>Propionibacteriaceae</taxon>
        <taxon>Microlunatus</taxon>
    </lineage>
</organism>
<dbReference type="EMBL" id="BAAAYX010000026">
    <property type="protein sequence ID" value="GAA3718438.1"/>
    <property type="molecule type" value="Genomic_DNA"/>
</dbReference>
<name>A0ABP7EFE9_9ACTN</name>
<feature type="signal peptide" evidence="3">
    <location>
        <begin position="1"/>
        <end position="37"/>
    </location>
</feature>
<feature type="compositionally biased region" description="Polar residues" evidence="1">
    <location>
        <begin position="260"/>
        <end position="274"/>
    </location>
</feature>
<reference evidence="5" key="1">
    <citation type="journal article" date="2019" name="Int. J. Syst. Evol. Microbiol.">
        <title>The Global Catalogue of Microorganisms (GCM) 10K type strain sequencing project: providing services to taxonomists for standard genome sequencing and annotation.</title>
        <authorList>
            <consortium name="The Broad Institute Genomics Platform"/>
            <consortium name="The Broad Institute Genome Sequencing Center for Infectious Disease"/>
            <person name="Wu L."/>
            <person name="Ma J."/>
        </authorList>
    </citation>
    <scope>NUCLEOTIDE SEQUENCE [LARGE SCALE GENOMIC DNA]</scope>
    <source>
        <strain evidence="5">JCM 16548</strain>
    </source>
</reference>
<evidence type="ECO:0000313" key="4">
    <source>
        <dbReference type="EMBL" id="GAA3718438.1"/>
    </source>
</evidence>
<keyword evidence="3" id="KW-0732">Signal</keyword>
<evidence type="ECO:0000256" key="2">
    <source>
        <dbReference type="SAM" id="Phobius"/>
    </source>
</evidence>